<feature type="compositionally biased region" description="Basic and acidic residues" evidence="2">
    <location>
        <begin position="681"/>
        <end position="691"/>
    </location>
</feature>
<dbReference type="InterPro" id="IPR022122">
    <property type="entry name" value="DUF3657"/>
</dbReference>
<feature type="domain" description="DUF676" evidence="3">
    <location>
        <begin position="925"/>
        <end position="1040"/>
    </location>
</feature>
<dbReference type="Pfam" id="PF05057">
    <property type="entry name" value="DUF676"/>
    <property type="match status" value="2"/>
</dbReference>
<dbReference type="Pfam" id="PF12394">
    <property type="entry name" value="DUF3657"/>
    <property type="match status" value="1"/>
</dbReference>
<feature type="domain" description="DUF676" evidence="3">
    <location>
        <begin position="873"/>
        <end position="921"/>
    </location>
</feature>
<keyword evidence="5" id="KW-1185">Reference proteome</keyword>
<feature type="region of interest" description="Disordered" evidence="2">
    <location>
        <begin position="681"/>
        <end position="747"/>
    </location>
</feature>
<dbReference type="SUPFAM" id="SSF53474">
    <property type="entry name" value="alpha/beta-Hydrolases"/>
    <property type="match status" value="1"/>
</dbReference>
<accession>A0A3B5LPU5</accession>
<evidence type="ECO:0000259" key="3">
    <source>
        <dbReference type="Pfam" id="PF05057"/>
    </source>
</evidence>
<evidence type="ECO:0000256" key="1">
    <source>
        <dbReference type="ARBA" id="ARBA00007949"/>
    </source>
</evidence>
<dbReference type="GeneTree" id="ENSGT00940000156079"/>
<evidence type="ECO:0000256" key="2">
    <source>
        <dbReference type="SAM" id="MobiDB-lite"/>
    </source>
</evidence>
<name>A0A3B5LPU5_9TELE</name>
<feature type="region of interest" description="Disordered" evidence="2">
    <location>
        <begin position="350"/>
        <end position="388"/>
    </location>
</feature>
<comment type="similarity">
    <text evidence="1">Belongs to the FAM135 family.</text>
</comment>
<dbReference type="InterPro" id="IPR007751">
    <property type="entry name" value="DUF676_lipase-like"/>
</dbReference>
<organism evidence="4 5">
    <name type="scientific">Xiphophorus couchianus</name>
    <name type="common">Monterrey platyfish</name>
    <dbReference type="NCBI Taxonomy" id="32473"/>
    <lineage>
        <taxon>Eukaryota</taxon>
        <taxon>Metazoa</taxon>
        <taxon>Chordata</taxon>
        <taxon>Craniata</taxon>
        <taxon>Vertebrata</taxon>
        <taxon>Euteleostomi</taxon>
        <taxon>Actinopterygii</taxon>
        <taxon>Neopterygii</taxon>
        <taxon>Teleostei</taxon>
        <taxon>Neoteleostei</taxon>
        <taxon>Acanthomorphata</taxon>
        <taxon>Ovalentaria</taxon>
        <taxon>Atherinomorphae</taxon>
        <taxon>Cyprinodontiformes</taxon>
        <taxon>Poeciliidae</taxon>
        <taxon>Poeciliinae</taxon>
        <taxon>Xiphophorus</taxon>
    </lineage>
</organism>
<dbReference type="InterPro" id="IPR044294">
    <property type="entry name" value="Lipase-like"/>
</dbReference>
<dbReference type="InterPro" id="IPR029058">
    <property type="entry name" value="AB_hydrolase_fold"/>
</dbReference>
<protein>
    <recommendedName>
        <fullName evidence="3">DUF676 domain-containing protein</fullName>
    </recommendedName>
</protein>
<sequence length="1117" mass="124291">QITLLHVTDILKKRISSVFSRIVQILYRNEEIDVNDCMIFKVHLLLDGERLEEALSEVFLFTWLKLVVFGDKIVTVPLISSRTLRLHFHPRRGLHHHVPVMFDYFHLSVISVSVHASLVALHQPLISFARTGKGTWLGKGSPESVSDPSAVSVENLVFGAGYCKPGSFYVPSENCLQRAHTWHRRLCRLLLAAHRGLHAYCSLLRQEIPQLQLVPLESGDALTIIRLVSRLEIFLHQLCSQLAALWSRFLETAVLNPYILSYLTQEHHTLRVRRFSEAYFFTKHPKEICLTFQEELSDYLTKMPPLPVECLDIDGDWNSLPIIFEDRYAEFLQTGSKSSADVQNFSVPCDGNNLSTTTEQENTEEDSDVAMPLNHSMDDDSEDVPPNSMSPALPPFPGDLRKETTHRGGLVSSKIMKRSSSVISDSGIESEPSSVAWPVEVVLRGRPSLDFSSEREIPKQIMLDHPVHRSCLKGLRMGSNGSLPSGGIEASLTSISSLPYEEDQQQRKLSKLTKSVSAPQISSPEDAEEDHILIGLEKDRTSSVCQQDLGILNMDSEQSELSQLSLNTDQTGRSVGSENSNSQQDLSETCGRKLVLSGVSDVLLSQNTIEWLCVAASGNRGDEKNRQTHMNGESTSVEDLHLLESEVAPCRYGSKPCVCKSAAEQGSSSCGDDCQSFHQSEQRGVEDRHLDPPQMPLKSSQSNDLTNRTAVRPSDLTGLRAMEITSPPNLSGASISDKDPLESQTKASKIPNSGLAFVNKKMVEVVNMSVSCAPTCLPFSSVLRDSPSVSGISARRASSPITHQPLGSFGIISSSSLSPLATDEETNERIFYKAKEELLKELKFQASLYSDLPLLASDLPYFPPEEDDEEFEDGIHLVVCVHGLDGNSADLRLVKTFIELGLPGSRLDFLMSERNQVYTFDTQVFIGHSLGNVIIRSVLTRPRFRCYLPRLHTFLSLSGPHLGTLYNNSALVSTGLWLMQKLKKSGSLLQLTFRDHVDPRKTFLYLLSQKPGLQYFKNVVLVASPQDRYVPFHSARIEMCTTALKDRTTGPVYTEMINNLLQPVVEATECRLIRQNVFHALPNTANTLIGRAAHIAVLDSELFLEKFFLVAGLNYFK</sequence>
<evidence type="ECO:0000313" key="5">
    <source>
        <dbReference type="Proteomes" id="UP000261380"/>
    </source>
</evidence>
<evidence type="ECO:0000313" key="4">
    <source>
        <dbReference type="Ensembl" id="ENSXCOP00000012775.1"/>
    </source>
</evidence>
<feature type="region of interest" description="Disordered" evidence="2">
    <location>
        <begin position="509"/>
        <end position="528"/>
    </location>
</feature>
<feature type="compositionally biased region" description="Polar residues" evidence="2">
    <location>
        <begin position="697"/>
        <end position="709"/>
    </location>
</feature>
<dbReference type="Proteomes" id="UP000261380">
    <property type="component" value="Unplaced"/>
</dbReference>
<feature type="compositionally biased region" description="Polar residues" evidence="2">
    <location>
        <begin position="512"/>
        <end position="523"/>
    </location>
</feature>
<feature type="compositionally biased region" description="Polar residues" evidence="2">
    <location>
        <begin position="350"/>
        <end position="360"/>
    </location>
</feature>
<reference evidence="4" key="2">
    <citation type="submission" date="2025-09" db="UniProtKB">
        <authorList>
            <consortium name="Ensembl"/>
        </authorList>
    </citation>
    <scope>IDENTIFICATION</scope>
</reference>
<dbReference type="AlphaFoldDB" id="A0A3B5LPU5"/>
<dbReference type="PANTHER" id="PTHR12482">
    <property type="entry name" value="LIPASE ROG1-RELATED-RELATED"/>
    <property type="match status" value="1"/>
</dbReference>
<dbReference type="Gene3D" id="3.40.50.1820">
    <property type="entry name" value="alpha/beta hydrolase"/>
    <property type="match status" value="1"/>
</dbReference>
<dbReference type="Ensembl" id="ENSXCOT00000012929.1">
    <property type="protein sequence ID" value="ENSXCOP00000012775.1"/>
    <property type="gene ID" value="ENSXCOG00000009642.1"/>
</dbReference>
<reference evidence="4" key="1">
    <citation type="submission" date="2025-08" db="UniProtKB">
        <authorList>
            <consortium name="Ensembl"/>
        </authorList>
    </citation>
    <scope>IDENTIFICATION</scope>
</reference>
<proteinExistence type="inferred from homology"/>
<dbReference type="PANTHER" id="PTHR12482:SF3">
    <property type="entry name" value="PROTEIN FAM135B"/>
    <property type="match status" value="1"/>
</dbReference>